<accession>A0A6L6VQ18</accession>
<evidence type="ECO:0000313" key="4">
    <source>
        <dbReference type="Proteomes" id="UP000477951"/>
    </source>
</evidence>
<dbReference type="Gene3D" id="6.20.450.20">
    <property type="match status" value="1"/>
</dbReference>
<feature type="region of interest" description="Disordered" evidence="1">
    <location>
        <begin position="90"/>
        <end position="127"/>
    </location>
</feature>
<sequence>MSGPTEWPDPADKAHAIEQAKQLREQAAKSGLKFEAYLPPTLALWLLDRIEQGKFLDPSEAVFVILGEHEELEPHVDLRNELLKRSLQAAIDDPRPGIPHEDVMAEMRERLQQPRQEPARWEKRSRR</sequence>
<dbReference type="AlphaFoldDB" id="A0A6L6VQ18"/>
<comment type="caution">
    <text evidence="3">The sequence shown here is derived from an EMBL/GenBank/DDBJ whole genome shotgun (WGS) entry which is preliminary data.</text>
</comment>
<evidence type="ECO:0000256" key="1">
    <source>
        <dbReference type="SAM" id="MobiDB-lite"/>
    </source>
</evidence>
<dbReference type="InterPro" id="IPR048851">
    <property type="entry name" value="PaaA2_dom"/>
</dbReference>
<proteinExistence type="predicted"/>
<reference evidence="3 4" key="1">
    <citation type="submission" date="2019-12" db="EMBL/GenBank/DDBJ databases">
        <title>Whole-genome sequencing of Allorhizobium vitis.</title>
        <authorList>
            <person name="Gan H.M."/>
            <person name="Szegedi E."/>
            <person name="Burr T."/>
            <person name="Savka M.A."/>
        </authorList>
    </citation>
    <scope>NUCLEOTIDE SEQUENCE [LARGE SCALE GENOMIC DNA]</scope>
    <source>
        <strain evidence="3 4">CG516</strain>
    </source>
</reference>
<feature type="compositionally biased region" description="Basic and acidic residues" evidence="1">
    <location>
        <begin position="92"/>
        <end position="127"/>
    </location>
</feature>
<gene>
    <name evidence="3" type="ORF">GOZ90_26545</name>
</gene>
<protein>
    <recommendedName>
        <fullName evidence="2">Stability determinant domain-containing protein</fullName>
    </recommendedName>
</protein>
<dbReference type="RefSeq" id="WP_156616655.1">
    <property type="nucleotide sequence ID" value="NZ_WPHR01000054.1"/>
</dbReference>
<evidence type="ECO:0000313" key="3">
    <source>
        <dbReference type="EMBL" id="MUZ76197.1"/>
    </source>
</evidence>
<dbReference type="Pfam" id="PF21217">
    <property type="entry name" value="PaaA2"/>
    <property type="match status" value="1"/>
</dbReference>
<organism evidence="3 4">
    <name type="scientific">Agrobacterium vitis</name>
    <name type="common">Rhizobium vitis</name>
    <dbReference type="NCBI Taxonomy" id="373"/>
    <lineage>
        <taxon>Bacteria</taxon>
        <taxon>Pseudomonadati</taxon>
        <taxon>Pseudomonadota</taxon>
        <taxon>Alphaproteobacteria</taxon>
        <taxon>Hyphomicrobiales</taxon>
        <taxon>Rhizobiaceae</taxon>
        <taxon>Rhizobium/Agrobacterium group</taxon>
        <taxon>Agrobacterium</taxon>
    </lineage>
</organism>
<feature type="domain" description="Stability determinant" evidence="2">
    <location>
        <begin position="87"/>
        <end position="106"/>
    </location>
</feature>
<dbReference type="Proteomes" id="UP000477951">
    <property type="component" value="Unassembled WGS sequence"/>
</dbReference>
<dbReference type="EMBL" id="WPHR01000054">
    <property type="protein sequence ID" value="MUZ76197.1"/>
    <property type="molecule type" value="Genomic_DNA"/>
</dbReference>
<name>A0A6L6VQ18_AGRVI</name>
<evidence type="ECO:0000259" key="2">
    <source>
        <dbReference type="Pfam" id="PF21217"/>
    </source>
</evidence>